<evidence type="ECO:0000313" key="11">
    <source>
        <dbReference type="EMBL" id="KIU12303.1"/>
    </source>
</evidence>
<evidence type="ECO:0000313" key="16">
    <source>
        <dbReference type="Proteomes" id="UP000032247"/>
    </source>
</evidence>
<dbReference type="EMBL" id="JAGFPW010000008">
    <property type="protein sequence ID" value="MBO3794834.1"/>
    <property type="molecule type" value="Genomic_DNA"/>
</dbReference>
<dbReference type="AlphaFoldDB" id="A0A063X9V6"/>
<dbReference type="SUPFAM" id="SSF161093">
    <property type="entry name" value="MgtE membrane domain-like"/>
    <property type="match status" value="1"/>
</dbReference>
<reference evidence="12 17" key="2">
    <citation type="submission" date="2015-09" db="EMBL/GenBank/DDBJ databases">
        <title>Spore heat resistance.</title>
        <authorList>
            <person name="Boekhorst J."/>
            <person name="Berendsen E.M."/>
            <person name="Wells-Bennik M.H."/>
            <person name="Kuipers O.P."/>
        </authorList>
    </citation>
    <scope>NUCLEOTIDE SEQUENCE [LARGE SCALE GENOMIC DNA]</scope>
    <source>
        <strain evidence="12 17">B4122</strain>
    </source>
</reference>
<feature type="domain" description="CBS" evidence="10">
    <location>
        <begin position="140"/>
        <end position="203"/>
    </location>
</feature>
<keyword evidence="9" id="KW-0479">Metal-binding</keyword>
<reference evidence="14" key="4">
    <citation type="submission" date="2023-03" db="EMBL/GenBank/DDBJ databases">
        <title>Complete genome sequences of 52 Bacillus and Priestia strains isolated from West-African fermentations and 26 reference strains from the DSMZ collection.</title>
        <authorList>
            <person name="Wiedenbein E.S."/>
            <person name="Canoy T.S."/>
            <person name="Hui Y."/>
            <person name="Parkouda C."/>
            <person name="Dawende C."/>
            <person name="Ametefe E."/>
            <person name="Jespersen L."/>
            <person name="Nielsen D.S."/>
        </authorList>
    </citation>
    <scope>NUCLEOTIDE SEQUENCE</scope>
    <source>
        <strain evidence="14">PRO56</strain>
    </source>
</reference>
<evidence type="ECO:0000259" key="10">
    <source>
        <dbReference type="PROSITE" id="PS51371"/>
    </source>
</evidence>
<protein>
    <recommendedName>
        <fullName evidence="9">Magnesium transporter MgtE</fullName>
    </recommendedName>
</protein>
<feature type="transmembrane region" description="Helical" evidence="9">
    <location>
        <begin position="318"/>
        <end position="339"/>
    </location>
</feature>
<dbReference type="PANTHER" id="PTHR43773:SF1">
    <property type="entry name" value="MAGNESIUM TRANSPORTER MGTE"/>
    <property type="match status" value="1"/>
</dbReference>
<dbReference type="EMBL" id="JXBC01000002">
    <property type="protein sequence ID" value="KIU12303.1"/>
    <property type="molecule type" value="Genomic_DNA"/>
</dbReference>
<dbReference type="SMART" id="SM00924">
    <property type="entry name" value="MgtE_N"/>
    <property type="match status" value="1"/>
</dbReference>
<evidence type="ECO:0000256" key="5">
    <source>
        <dbReference type="ARBA" id="ARBA00022842"/>
    </source>
</evidence>
<comment type="function">
    <text evidence="9">Acts as a magnesium transporter.</text>
</comment>
<feature type="domain" description="CBS" evidence="10">
    <location>
        <begin position="204"/>
        <end position="260"/>
    </location>
</feature>
<evidence type="ECO:0000256" key="7">
    <source>
        <dbReference type="ARBA" id="ARBA00023136"/>
    </source>
</evidence>
<dbReference type="Pfam" id="PF01769">
    <property type="entry name" value="MgtE"/>
    <property type="match status" value="1"/>
</dbReference>
<dbReference type="CDD" id="cd04606">
    <property type="entry name" value="CBS_pair_Mg_transporter"/>
    <property type="match status" value="1"/>
</dbReference>
<reference evidence="11 16" key="1">
    <citation type="submission" date="2014-12" db="EMBL/GenBank/DDBJ databases">
        <title>Comparative genome analysis of Bacillus coagulans HM-08, Clostridium butyricum HM-68, Bacillus subtilis HM-66 and Bacillus licheniformis BL-09.</title>
        <authorList>
            <person name="Zhang H."/>
        </authorList>
    </citation>
    <scope>NUCLEOTIDE SEQUENCE [LARGE SCALE GENOMIC DNA]</scope>
    <source>
        <strain evidence="11 16">HM-66</strain>
    </source>
</reference>
<dbReference type="InterPro" id="IPR038076">
    <property type="entry name" value="MgtE_N_sf"/>
</dbReference>
<dbReference type="Proteomes" id="UP000665181">
    <property type="component" value="Unassembled WGS sequence"/>
</dbReference>
<dbReference type="Pfam" id="PF03448">
    <property type="entry name" value="MgtE_N"/>
    <property type="match status" value="1"/>
</dbReference>
<keyword evidence="8" id="KW-0129">CBS domain</keyword>
<gene>
    <name evidence="13" type="primary">mgtE</name>
    <name evidence="12" type="ORF">B4122_1624</name>
    <name evidence="13" type="ORF">J5227_11085</name>
    <name evidence="14" type="ORF">P5633_17080</name>
    <name evidence="15" type="ORF">QL281_19800</name>
    <name evidence="11" type="ORF">SC09_Contig19orf00734</name>
</gene>
<evidence type="ECO:0000256" key="4">
    <source>
        <dbReference type="ARBA" id="ARBA00022692"/>
    </source>
</evidence>
<dbReference type="GO" id="GO:0046872">
    <property type="term" value="F:metal ion binding"/>
    <property type="evidence" value="ECO:0007669"/>
    <property type="project" value="UniProtKB-KW"/>
</dbReference>
<keyword evidence="7 9" id="KW-0472">Membrane</keyword>
<keyword evidence="9" id="KW-1003">Cell membrane</keyword>
<feature type="transmembrane region" description="Helical" evidence="9">
    <location>
        <begin position="286"/>
        <end position="306"/>
    </location>
</feature>
<dbReference type="InterPro" id="IPR006667">
    <property type="entry name" value="SLC41_membr_dom"/>
</dbReference>
<dbReference type="SUPFAM" id="SSF158791">
    <property type="entry name" value="MgtE N-terminal domain-like"/>
    <property type="match status" value="1"/>
</dbReference>
<dbReference type="Proteomes" id="UP000076442">
    <property type="component" value="Unassembled WGS sequence"/>
</dbReference>
<evidence type="ECO:0000256" key="3">
    <source>
        <dbReference type="ARBA" id="ARBA00022448"/>
    </source>
</evidence>
<organism evidence="11 16">
    <name type="scientific">Bacillus subtilis</name>
    <dbReference type="NCBI Taxonomy" id="1423"/>
    <lineage>
        <taxon>Bacteria</taxon>
        <taxon>Bacillati</taxon>
        <taxon>Bacillota</taxon>
        <taxon>Bacilli</taxon>
        <taxon>Bacillales</taxon>
        <taxon>Bacillaceae</taxon>
        <taxon>Bacillus</taxon>
    </lineage>
</organism>
<dbReference type="Proteomes" id="UP001214898">
    <property type="component" value="Chromosome"/>
</dbReference>
<dbReference type="EMBL" id="LJZV01000009">
    <property type="protein sequence ID" value="KZD92717.1"/>
    <property type="molecule type" value="Genomic_DNA"/>
</dbReference>
<evidence type="ECO:0000256" key="9">
    <source>
        <dbReference type="RuleBase" id="RU362011"/>
    </source>
</evidence>
<dbReference type="STRING" id="483913.AN935_06930"/>
<dbReference type="Gene3D" id="1.10.357.20">
    <property type="entry name" value="SLC41 divalent cation transporters, integral membrane domain"/>
    <property type="match status" value="1"/>
</dbReference>
<dbReference type="InterPro" id="IPR000644">
    <property type="entry name" value="CBS_dom"/>
</dbReference>
<sequence>MVQNMTYDELILRIIILLRDGKIRDFRSVIDELQPYDMAFIFKEMPEKHRARYLSYLTVDDITDMIGELEREFQLVVLNKVGKTKATLAMNKMDNDDLAQLLEEMDEELKEQLLSSMEASESKAVQLLMNYPADSAGRMMTNRYVWIPQHYTVKDAVVKLKSFAEIAESINYLYVINESKQLVGVLSYRDLILGEPEEKVQDLMFTRVISADALQDQEEVARLIERYDFLAIPVVEENNVLVGIVTVDDIIDVVIREADEDYEKFAASGKDITFDTKAYVAAYRRLPWLILLLFIGLISGSIISYFEDALKQVVALAFFMPMVSGMTGNTGTQSLAVVIRGLSKEEMNKKTIVRLIFREFRTSIFIGAVCSVLIAIVSIIWQGNALLGFVVASSLFLTLIIGTMSGTIIPIILHKLKVDPAIASGPLITTLNDILSLLIYFGIATAFIHSL</sequence>
<dbReference type="GO" id="GO:0005886">
    <property type="term" value="C:plasma membrane"/>
    <property type="evidence" value="ECO:0007669"/>
    <property type="project" value="UniProtKB-SubCell"/>
</dbReference>
<comment type="subcellular location">
    <subcellularLocation>
        <location evidence="9">Cell membrane</location>
        <topology evidence="9">Multi-pass membrane protein</topology>
    </subcellularLocation>
    <subcellularLocation>
        <location evidence="1">Membrane</location>
        <topology evidence="1">Multi-pass membrane protein</topology>
    </subcellularLocation>
</comment>
<dbReference type="OMA" id="FFMPMIA"/>
<dbReference type="SUPFAM" id="SSF54631">
    <property type="entry name" value="CBS-domain pair"/>
    <property type="match status" value="1"/>
</dbReference>
<dbReference type="Gene3D" id="1.25.60.10">
    <property type="entry name" value="MgtE N-terminal domain-like"/>
    <property type="match status" value="1"/>
</dbReference>
<comment type="similarity">
    <text evidence="2 9">Belongs to the SLC41A transporter family.</text>
</comment>
<dbReference type="InterPro" id="IPR006669">
    <property type="entry name" value="MgtE_transporter"/>
</dbReference>
<keyword evidence="3 9" id="KW-0813">Transport</keyword>
<evidence type="ECO:0000313" key="14">
    <source>
        <dbReference type="EMBL" id="WEY84039.1"/>
    </source>
</evidence>
<evidence type="ECO:0000313" key="17">
    <source>
        <dbReference type="Proteomes" id="UP000076442"/>
    </source>
</evidence>
<dbReference type="Pfam" id="PF00571">
    <property type="entry name" value="CBS"/>
    <property type="match status" value="2"/>
</dbReference>
<dbReference type="SMR" id="A0A063X9V6"/>
<dbReference type="SMART" id="SM00116">
    <property type="entry name" value="CBS"/>
    <property type="match status" value="2"/>
</dbReference>
<reference evidence="13" key="3">
    <citation type="submission" date="2021-03" db="EMBL/GenBank/DDBJ databases">
        <title>Isolation of Bacillus subtilis from fermented food sample.</title>
        <authorList>
            <person name="Lakshmanan V."/>
            <person name="Athira K."/>
            <person name="Rajagopal K."/>
        </authorList>
    </citation>
    <scope>NUCLEOTIDE SEQUENCE</scope>
    <source>
        <strain evidence="13">S1</strain>
    </source>
</reference>
<dbReference type="Proteomes" id="UP001229422">
    <property type="component" value="Chromosome"/>
</dbReference>
<reference evidence="15" key="5">
    <citation type="submission" date="2023-05" db="EMBL/GenBank/DDBJ databases">
        <title>Complete genome sequence of Bacillus subtilis SRCM117797 isolated from Soybean paste.</title>
        <authorList>
            <person name="Abraha H.B."/>
            <person name="Kim K.-P."/>
            <person name="Ryu M.-S."/>
            <person name="Jeong D.-Y."/>
        </authorList>
    </citation>
    <scope>NUCLEOTIDE SEQUENCE</scope>
    <source>
        <strain evidence="15">SRCM117797</strain>
    </source>
</reference>
<name>A0A063X9V6_BACIU</name>
<dbReference type="RefSeq" id="WP_003232543.1">
    <property type="nucleotide sequence ID" value="NZ_AP024621.1"/>
</dbReference>
<feature type="transmembrane region" description="Helical" evidence="9">
    <location>
        <begin position="425"/>
        <end position="448"/>
    </location>
</feature>
<accession>A0A063X9V6</accession>
<keyword evidence="4 9" id="KW-0812">Transmembrane</keyword>
<proteinExistence type="inferred from homology"/>
<evidence type="ECO:0000313" key="15">
    <source>
        <dbReference type="EMBL" id="WHM20993.1"/>
    </source>
</evidence>
<feature type="transmembrane region" description="Helical" evidence="9">
    <location>
        <begin position="360"/>
        <end position="381"/>
    </location>
</feature>
<evidence type="ECO:0000256" key="8">
    <source>
        <dbReference type="PROSITE-ProRule" id="PRU00703"/>
    </source>
</evidence>
<dbReference type="Gene3D" id="3.10.580.10">
    <property type="entry name" value="CBS-domain"/>
    <property type="match status" value="1"/>
</dbReference>
<evidence type="ECO:0000256" key="1">
    <source>
        <dbReference type="ARBA" id="ARBA00004141"/>
    </source>
</evidence>
<comment type="subunit">
    <text evidence="9">Homodimer.</text>
</comment>
<dbReference type="EMBL" id="CP120576">
    <property type="protein sequence ID" value="WEY84039.1"/>
    <property type="molecule type" value="Genomic_DNA"/>
</dbReference>
<evidence type="ECO:0000256" key="6">
    <source>
        <dbReference type="ARBA" id="ARBA00022989"/>
    </source>
</evidence>
<dbReference type="PANTHER" id="PTHR43773">
    <property type="entry name" value="MAGNESIUM TRANSPORTER MGTE"/>
    <property type="match status" value="1"/>
</dbReference>
<dbReference type="PATRIC" id="fig|1423.134.peg.3239"/>
<dbReference type="InterPro" id="IPR006668">
    <property type="entry name" value="Mg_transptr_MgtE_intracell_dom"/>
</dbReference>
<feature type="transmembrane region" description="Helical" evidence="9">
    <location>
        <begin position="387"/>
        <end position="413"/>
    </location>
</feature>
<evidence type="ECO:0000313" key="13">
    <source>
        <dbReference type="EMBL" id="MBO3794834.1"/>
    </source>
</evidence>
<keyword evidence="6 9" id="KW-1133">Transmembrane helix</keyword>
<dbReference type="NCBIfam" id="TIGR00400">
    <property type="entry name" value="mgtE"/>
    <property type="match status" value="1"/>
</dbReference>
<dbReference type="Proteomes" id="UP000032247">
    <property type="component" value="Unassembled WGS sequence"/>
</dbReference>
<keyword evidence="5 9" id="KW-0460">Magnesium</keyword>
<evidence type="ECO:0000313" key="12">
    <source>
        <dbReference type="EMBL" id="KZD92717.1"/>
    </source>
</evidence>
<dbReference type="EMBL" id="CP125292">
    <property type="protein sequence ID" value="WHM20993.1"/>
    <property type="molecule type" value="Genomic_DNA"/>
</dbReference>
<evidence type="ECO:0000256" key="2">
    <source>
        <dbReference type="ARBA" id="ARBA00009749"/>
    </source>
</evidence>
<dbReference type="GO" id="GO:0015095">
    <property type="term" value="F:magnesium ion transmembrane transporter activity"/>
    <property type="evidence" value="ECO:0007669"/>
    <property type="project" value="UniProtKB-UniRule"/>
</dbReference>
<dbReference type="InterPro" id="IPR036739">
    <property type="entry name" value="SLC41_membr_dom_sf"/>
</dbReference>
<dbReference type="InterPro" id="IPR046342">
    <property type="entry name" value="CBS_dom_sf"/>
</dbReference>
<dbReference type="PROSITE" id="PS51371">
    <property type="entry name" value="CBS"/>
    <property type="match status" value="2"/>
</dbReference>